<dbReference type="Gene3D" id="2.10.109.10">
    <property type="entry name" value="Umud Fragment, subunit A"/>
    <property type="match status" value="1"/>
</dbReference>
<evidence type="ECO:0000313" key="2">
    <source>
        <dbReference type="EMBL" id="OCC15974.1"/>
    </source>
</evidence>
<comment type="caution">
    <text evidence="2">The sequence shown here is derived from an EMBL/GenBank/DDBJ whole genome shotgun (WGS) entry which is preliminary data.</text>
</comment>
<organism evidence="2 3">
    <name type="scientific">Dissulfuribacter thermophilus</name>
    <dbReference type="NCBI Taxonomy" id="1156395"/>
    <lineage>
        <taxon>Bacteria</taxon>
        <taxon>Pseudomonadati</taxon>
        <taxon>Thermodesulfobacteriota</taxon>
        <taxon>Dissulfuribacteria</taxon>
        <taxon>Dissulfuribacterales</taxon>
        <taxon>Dissulfuribacteraceae</taxon>
        <taxon>Dissulfuribacter</taxon>
    </lineage>
</organism>
<dbReference type="InterPro" id="IPR036286">
    <property type="entry name" value="LexA/Signal_pep-like_sf"/>
</dbReference>
<dbReference type="GO" id="GO:0004252">
    <property type="term" value="F:serine-type endopeptidase activity"/>
    <property type="evidence" value="ECO:0007669"/>
    <property type="project" value="InterPro"/>
</dbReference>
<evidence type="ECO:0000313" key="3">
    <source>
        <dbReference type="Proteomes" id="UP000093080"/>
    </source>
</evidence>
<dbReference type="InterPro" id="IPR019533">
    <property type="entry name" value="Peptidase_S26"/>
</dbReference>
<protein>
    <recommendedName>
        <fullName evidence="1">Peptidase S26 domain-containing protein</fullName>
    </recommendedName>
</protein>
<proteinExistence type="predicted"/>
<dbReference type="CDD" id="cd06462">
    <property type="entry name" value="Peptidase_S24_S26"/>
    <property type="match status" value="1"/>
</dbReference>
<accession>A0A1B9F800</accession>
<dbReference type="EMBL" id="MAGO01000002">
    <property type="protein sequence ID" value="OCC15974.1"/>
    <property type="molecule type" value="Genomic_DNA"/>
</dbReference>
<dbReference type="SUPFAM" id="SSF51306">
    <property type="entry name" value="LexA/Signal peptidase"/>
    <property type="match status" value="1"/>
</dbReference>
<gene>
    <name evidence="2" type="ORF">DBT_0436</name>
</gene>
<dbReference type="GO" id="GO:0006465">
    <property type="term" value="P:signal peptide processing"/>
    <property type="evidence" value="ECO:0007669"/>
    <property type="project" value="InterPro"/>
</dbReference>
<dbReference type="AlphaFoldDB" id="A0A1B9F800"/>
<dbReference type="OrthoDB" id="6183704at2"/>
<dbReference type="Pfam" id="PF10502">
    <property type="entry name" value="Peptidase_S26"/>
    <property type="match status" value="1"/>
</dbReference>
<sequence>MVKIIRVHGKSLFPDFHPGDYVLLWTGKRAVRTIKEGDVIVFRQAAYGTLIKRVEKVDPENGLLHVRGTHPASADSKYFGPIPPEEVIGKMIAHIRRPSK</sequence>
<reference evidence="2 3" key="1">
    <citation type="submission" date="2016-06" db="EMBL/GenBank/DDBJ databases">
        <title>Respiratory ammonification of nitrate coupled to the oxidation of elemental sulfur in deep-sea autotrophic thermophilic bacteria.</title>
        <authorList>
            <person name="Slobodkina G.B."/>
            <person name="Mardanov A.V."/>
            <person name="Ravin N.V."/>
            <person name="Frolova A.A."/>
            <person name="Viryasiv M.B."/>
            <person name="Chernyh N.A."/>
            <person name="Bonch-Osmolovskaya E.A."/>
            <person name="Slobodkin A.I."/>
        </authorList>
    </citation>
    <scope>NUCLEOTIDE SEQUENCE [LARGE SCALE GENOMIC DNA]</scope>
    <source>
        <strain evidence="2 3">S69</strain>
    </source>
</reference>
<dbReference type="Proteomes" id="UP000093080">
    <property type="component" value="Unassembled WGS sequence"/>
</dbReference>
<feature type="domain" description="Peptidase S26" evidence="1">
    <location>
        <begin position="3"/>
        <end position="54"/>
    </location>
</feature>
<dbReference type="STRING" id="1156395.DBT_0436"/>
<evidence type="ECO:0000259" key="1">
    <source>
        <dbReference type="Pfam" id="PF10502"/>
    </source>
</evidence>
<name>A0A1B9F800_9BACT</name>
<keyword evidence="3" id="KW-1185">Reference proteome</keyword>
<dbReference type="RefSeq" id="WP_067615958.1">
    <property type="nucleotide sequence ID" value="NZ_MAGO01000002.1"/>
</dbReference>